<accession>A0AAD9H0R5</accession>
<proteinExistence type="predicted"/>
<feature type="region of interest" description="Disordered" evidence="1">
    <location>
        <begin position="50"/>
        <end position="86"/>
    </location>
</feature>
<evidence type="ECO:0000313" key="3">
    <source>
        <dbReference type="Proteomes" id="UP001259832"/>
    </source>
</evidence>
<evidence type="ECO:0000256" key="1">
    <source>
        <dbReference type="SAM" id="MobiDB-lite"/>
    </source>
</evidence>
<dbReference type="AlphaFoldDB" id="A0AAD9H0R5"/>
<protein>
    <submittedName>
        <fullName evidence="2">Uncharacterized protein</fullName>
    </submittedName>
</protein>
<feature type="compositionally biased region" description="Acidic residues" evidence="1">
    <location>
        <begin position="18"/>
        <end position="29"/>
    </location>
</feature>
<organism evidence="2 3">
    <name type="scientific">Phytophthora citrophthora</name>
    <dbReference type="NCBI Taxonomy" id="4793"/>
    <lineage>
        <taxon>Eukaryota</taxon>
        <taxon>Sar</taxon>
        <taxon>Stramenopiles</taxon>
        <taxon>Oomycota</taxon>
        <taxon>Peronosporomycetes</taxon>
        <taxon>Peronosporales</taxon>
        <taxon>Peronosporaceae</taxon>
        <taxon>Phytophthora</taxon>
    </lineage>
</organism>
<dbReference type="Proteomes" id="UP001259832">
    <property type="component" value="Unassembled WGS sequence"/>
</dbReference>
<comment type="caution">
    <text evidence="2">The sequence shown here is derived from an EMBL/GenBank/DDBJ whole genome shotgun (WGS) entry which is preliminary data.</text>
</comment>
<sequence length="86" mass="9379">MASSSSCSADNEEHFGSDDSEDDSDESDEESKALFSRLVQVASRHFAKVREPARATNTPSTPVAIKQEVVPVPPLPEIDDEETETE</sequence>
<reference evidence="2" key="1">
    <citation type="submission" date="2023-08" db="EMBL/GenBank/DDBJ databases">
        <title>Reference Genome Resource for the Citrus Pathogen Phytophthora citrophthora.</title>
        <authorList>
            <person name="Moller H."/>
            <person name="Coetzee B."/>
            <person name="Rose L.J."/>
            <person name="Van Niekerk J.M."/>
        </authorList>
    </citation>
    <scope>NUCLEOTIDE SEQUENCE</scope>
    <source>
        <strain evidence="2">STE-U-9442</strain>
    </source>
</reference>
<keyword evidence="3" id="KW-1185">Reference proteome</keyword>
<feature type="region of interest" description="Disordered" evidence="1">
    <location>
        <begin position="1"/>
        <end position="33"/>
    </location>
</feature>
<feature type="compositionally biased region" description="Acidic residues" evidence="1">
    <location>
        <begin position="77"/>
        <end position="86"/>
    </location>
</feature>
<name>A0AAD9H0R5_9STRA</name>
<gene>
    <name evidence="2" type="ORF">P3T76_000824</name>
</gene>
<evidence type="ECO:0000313" key="2">
    <source>
        <dbReference type="EMBL" id="KAK1948535.1"/>
    </source>
</evidence>
<dbReference type="EMBL" id="JASMQC010000001">
    <property type="protein sequence ID" value="KAK1948535.1"/>
    <property type="molecule type" value="Genomic_DNA"/>
</dbReference>